<proteinExistence type="predicted"/>
<dbReference type="EMBL" id="MKQR01000001">
    <property type="protein sequence ID" value="OLR95574.1"/>
    <property type="molecule type" value="Genomic_DNA"/>
</dbReference>
<reference evidence="2 3" key="1">
    <citation type="submission" date="2016-10" db="EMBL/GenBank/DDBJ databases">
        <title>The Draft Genome Sequence of Actinokineospora bangkokensis 44EHWT reveals the biosynthetic pathway of antifungal compounds Thailandins with unusual extender unit butylmalonyl-CoA.</title>
        <authorList>
            <person name="Greule A."/>
            <person name="Intra B."/>
            <person name="Flemming S."/>
            <person name="Rommel M.G."/>
            <person name="Panbangred W."/>
            <person name="Bechthold A."/>
        </authorList>
    </citation>
    <scope>NUCLEOTIDE SEQUENCE [LARGE SCALE GENOMIC DNA]</scope>
    <source>
        <strain evidence="2 3">44EHW</strain>
    </source>
</reference>
<evidence type="ECO:0000256" key="1">
    <source>
        <dbReference type="SAM" id="MobiDB-lite"/>
    </source>
</evidence>
<feature type="compositionally biased region" description="Basic and acidic residues" evidence="1">
    <location>
        <begin position="9"/>
        <end position="25"/>
    </location>
</feature>
<protein>
    <recommendedName>
        <fullName evidence="4">DUF3892 domain-containing protein</fullName>
    </recommendedName>
</protein>
<evidence type="ECO:0008006" key="4">
    <source>
        <dbReference type="Google" id="ProtNLM"/>
    </source>
</evidence>
<keyword evidence="3" id="KW-1185">Reference proteome</keyword>
<dbReference type="RefSeq" id="WP_075972704.1">
    <property type="nucleotide sequence ID" value="NZ_MKQR01000001.1"/>
</dbReference>
<dbReference type="InterPro" id="IPR024997">
    <property type="entry name" value="DUF3892"/>
</dbReference>
<evidence type="ECO:0000313" key="2">
    <source>
        <dbReference type="EMBL" id="OLR95574.1"/>
    </source>
</evidence>
<feature type="region of interest" description="Disordered" evidence="1">
    <location>
        <begin position="1"/>
        <end position="32"/>
    </location>
</feature>
<dbReference type="OrthoDB" id="826539at2"/>
<dbReference type="Pfam" id="PF13031">
    <property type="entry name" value="DUF3892"/>
    <property type="match status" value="1"/>
</dbReference>
<comment type="caution">
    <text evidence="2">The sequence shown here is derived from an EMBL/GenBank/DDBJ whole genome shotgun (WGS) entry which is preliminary data.</text>
</comment>
<sequence>MAVHVTHVHMQEHGDEDHEHIDSVRGTDTVSGQTETYTVARMVSYIENGGEAYTEAEGRRATIYVRQNGGRKFIQTKADGVWSNNLLNLTRF</sequence>
<organism evidence="2 3">
    <name type="scientific">Actinokineospora bangkokensis</name>
    <dbReference type="NCBI Taxonomy" id="1193682"/>
    <lineage>
        <taxon>Bacteria</taxon>
        <taxon>Bacillati</taxon>
        <taxon>Actinomycetota</taxon>
        <taxon>Actinomycetes</taxon>
        <taxon>Pseudonocardiales</taxon>
        <taxon>Pseudonocardiaceae</taxon>
        <taxon>Actinokineospora</taxon>
    </lineage>
</organism>
<name>A0A1Q9LUB8_9PSEU</name>
<accession>A0A1Q9LUB8</accession>
<dbReference type="Proteomes" id="UP000186040">
    <property type="component" value="Unassembled WGS sequence"/>
</dbReference>
<gene>
    <name evidence="2" type="ORF">BJP25_00325</name>
</gene>
<dbReference type="AlphaFoldDB" id="A0A1Q9LUB8"/>
<evidence type="ECO:0000313" key="3">
    <source>
        <dbReference type="Proteomes" id="UP000186040"/>
    </source>
</evidence>